<evidence type="ECO:0000313" key="8">
    <source>
        <dbReference type="RefSeq" id="XP_005093525.1"/>
    </source>
</evidence>
<dbReference type="GeneID" id="101846564"/>
<dbReference type="Pfam" id="PF12171">
    <property type="entry name" value="zf-C2H2_jaz"/>
    <property type="match status" value="1"/>
</dbReference>
<dbReference type="SMART" id="SM00451">
    <property type="entry name" value="ZnF_U1"/>
    <property type="match status" value="1"/>
</dbReference>
<keyword evidence="1" id="KW-0479">Metal-binding</keyword>
<keyword evidence="3" id="KW-0862">Zinc</keyword>
<keyword evidence="2" id="KW-0863">Zinc-finger</keyword>
<dbReference type="Proteomes" id="UP000694888">
    <property type="component" value="Unplaced"/>
</dbReference>
<evidence type="ECO:0000256" key="5">
    <source>
        <dbReference type="SAM" id="MobiDB-lite"/>
    </source>
</evidence>
<feature type="compositionally biased region" description="Basic and acidic residues" evidence="5">
    <location>
        <begin position="138"/>
        <end position="161"/>
    </location>
</feature>
<dbReference type="Gene3D" id="3.30.160.60">
    <property type="entry name" value="Classic Zinc Finger"/>
    <property type="match status" value="1"/>
</dbReference>
<keyword evidence="7" id="KW-1185">Reference proteome</keyword>
<evidence type="ECO:0000256" key="3">
    <source>
        <dbReference type="ARBA" id="ARBA00022833"/>
    </source>
</evidence>
<dbReference type="InterPro" id="IPR022755">
    <property type="entry name" value="Znf_C2H2_jaz"/>
</dbReference>
<dbReference type="PANTHER" id="PTHR45986">
    <property type="entry name" value="ZINC FINGER MATRIN-TYPE PROTEIN 2"/>
    <property type="match status" value="1"/>
</dbReference>
<dbReference type="RefSeq" id="XP_005093525.1">
    <property type="nucleotide sequence ID" value="XM_005093468.3"/>
</dbReference>
<gene>
    <name evidence="8" type="primary">LOC101846564</name>
</gene>
<proteinExistence type="predicted"/>
<dbReference type="InterPro" id="IPR040107">
    <property type="entry name" value="Snu23"/>
</dbReference>
<reference evidence="8" key="1">
    <citation type="submission" date="2025-08" db="UniProtKB">
        <authorList>
            <consortium name="RefSeq"/>
        </authorList>
    </citation>
    <scope>IDENTIFICATION</scope>
</reference>
<evidence type="ECO:0000313" key="7">
    <source>
        <dbReference type="Proteomes" id="UP000694888"/>
    </source>
</evidence>
<feature type="region of interest" description="Disordered" evidence="5">
    <location>
        <begin position="133"/>
        <end position="199"/>
    </location>
</feature>
<organism evidence="7 8">
    <name type="scientific">Aplysia californica</name>
    <name type="common">California sea hare</name>
    <dbReference type="NCBI Taxonomy" id="6500"/>
    <lineage>
        <taxon>Eukaryota</taxon>
        <taxon>Metazoa</taxon>
        <taxon>Spiralia</taxon>
        <taxon>Lophotrochozoa</taxon>
        <taxon>Mollusca</taxon>
        <taxon>Gastropoda</taxon>
        <taxon>Heterobranchia</taxon>
        <taxon>Euthyneura</taxon>
        <taxon>Tectipleura</taxon>
        <taxon>Aplysiida</taxon>
        <taxon>Aplysioidea</taxon>
        <taxon>Aplysiidae</taxon>
        <taxon>Aplysia</taxon>
    </lineage>
</organism>
<evidence type="ECO:0000256" key="4">
    <source>
        <dbReference type="ARBA" id="ARBA00023242"/>
    </source>
</evidence>
<evidence type="ECO:0000256" key="2">
    <source>
        <dbReference type="ARBA" id="ARBA00022771"/>
    </source>
</evidence>
<evidence type="ECO:0000256" key="1">
    <source>
        <dbReference type="ARBA" id="ARBA00022723"/>
    </source>
</evidence>
<dbReference type="InterPro" id="IPR036236">
    <property type="entry name" value="Znf_C2H2_sf"/>
</dbReference>
<dbReference type="PANTHER" id="PTHR45986:SF1">
    <property type="entry name" value="ZINC FINGER MATRIN-TYPE PROTEIN 2"/>
    <property type="match status" value="1"/>
</dbReference>
<accession>A0ABM0JH33</accession>
<evidence type="ECO:0000259" key="6">
    <source>
        <dbReference type="SMART" id="SM00451"/>
    </source>
</evidence>
<name>A0ABM0JH33_APLCA</name>
<sequence length="199" mass="23324">MSGVYDTTVPDHRRKWDREEYEKLAQERLKELEDSSDSEEEIKIPVKRELLKPRDYKVDLDSKLGKSQVITKTTPAAQQGGYYCNVCDCVVKDSINFLDHINGKKHQRNLGMSMKIERSSLDQVKARFEMNKKKKEEKKKDYDFEERVKELQEEEEKQKAYKKEKRKERKRKAEDSDDGGDPDMSAIMGFSGFGTSKKK</sequence>
<keyword evidence="4" id="KW-0539">Nucleus</keyword>
<feature type="domain" description="U1-type" evidence="6">
    <location>
        <begin position="79"/>
        <end position="113"/>
    </location>
</feature>
<dbReference type="InterPro" id="IPR003604">
    <property type="entry name" value="Matrin/U1-like-C_Znf_C2H2"/>
</dbReference>
<protein>
    <submittedName>
        <fullName evidence="8">Zinc finger matrin-type protein 2</fullName>
    </submittedName>
</protein>
<dbReference type="SUPFAM" id="SSF57667">
    <property type="entry name" value="beta-beta-alpha zinc fingers"/>
    <property type="match status" value="1"/>
</dbReference>